<keyword evidence="4" id="KW-1185">Reference proteome</keyword>
<dbReference type="OrthoDB" id="9797938at2"/>
<evidence type="ECO:0000313" key="4">
    <source>
        <dbReference type="Proteomes" id="UP000281547"/>
    </source>
</evidence>
<reference evidence="3 4" key="1">
    <citation type="journal article" date="2016" name="Int. J. Syst. Evol. Microbiol.">
        <title>Arsenicitalea aurantiaca gen. nov., sp. nov., a new member of the family Hyphomicrobiaceae, isolated from high-arsenic sediment.</title>
        <authorList>
            <person name="Mu Y."/>
            <person name="Zhou L."/>
            <person name="Zeng X.C."/>
            <person name="Liu L."/>
            <person name="Pan Y."/>
            <person name="Chen X."/>
            <person name="Wang J."/>
            <person name="Li S."/>
            <person name="Li W.J."/>
            <person name="Wang Y."/>
        </authorList>
    </citation>
    <scope>NUCLEOTIDE SEQUENCE [LARGE SCALE GENOMIC DNA]</scope>
    <source>
        <strain evidence="3 4">42-50</strain>
    </source>
</reference>
<sequence>MNPVTAGRRHFEDLAEGEVITLGETAVSREMIIAFAREFDPLPFHLDEKAAKASLLGGLAASGWQTGALTLRMLVDTFLGQIAAMGGLGFTDLKWRRPVMVGDTIGGTATITGLRRSASHPDWGIMTLAIAVSNQKGEPVMTMTLSSMVATRPSGDGEPRPTPQQPYDLPSGHMGAPR</sequence>
<name>A0A433XLK6_9HYPH</name>
<organism evidence="3 4">
    <name type="scientific">Arsenicitalea aurantiaca</name>
    <dbReference type="NCBI Taxonomy" id="1783274"/>
    <lineage>
        <taxon>Bacteria</taxon>
        <taxon>Pseudomonadati</taxon>
        <taxon>Pseudomonadota</taxon>
        <taxon>Alphaproteobacteria</taxon>
        <taxon>Hyphomicrobiales</taxon>
        <taxon>Devosiaceae</taxon>
        <taxon>Arsenicitalea</taxon>
    </lineage>
</organism>
<dbReference type="PANTHER" id="PTHR43664">
    <property type="entry name" value="MONOAMINE OXIDASE-RELATED"/>
    <property type="match status" value="1"/>
</dbReference>
<accession>A0A433XLK6</accession>
<dbReference type="EMBL" id="RZNJ01000001">
    <property type="protein sequence ID" value="RUT34960.1"/>
    <property type="molecule type" value="Genomic_DNA"/>
</dbReference>
<feature type="region of interest" description="Disordered" evidence="1">
    <location>
        <begin position="150"/>
        <end position="178"/>
    </location>
</feature>
<proteinExistence type="predicted"/>
<dbReference type="InterPro" id="IPR052342">
    <property type="entry name" value="MCH/BMMD"/>
</dbReference>
<gene>
    <name evidence="3" type="ORF">EMQ25_03115</name>
</gene>
<dbReference type="RefSeq" id="WP_127187080.1">
    <property type="nucleotide sequence ID" value="NZ_RZNJ01000001.1"/>
</dbReference>
<dbReference type="CDD" id="cd03454">
    <property type="entry name" value="YdeM"/>
    <property type="match status" value="1"/>
</dbReference>
<evidence type="ECO:0000259" key="2">
    <source>
        <dbReference type="Pfam" id="PF01575"/>
    </source>
</evidence>
<dbReference type="InterPro" id="IPR002539">
    <property type="entry name" value="MaoC-like_dom"/>
</dbReference>
<dbReference type="AlphaFoldDB" id="A0A433XLK6"/>
<evidence type="ECO:0000256" key="1">
    <source>
        <dbReference type="SAM" id="MobiDB-lite"/>
    </source>
</evidence>
<dbReference type="Pfam" id="PF01575">
    <property type="entry name" value="MaoC_dehydratas"/>
    <property type="match status" value="1"/>
</dbReference>
<dbReference type="InterPro" id="IPR029069">
    <property type="entry name" value="HotDog_dom_sf"/>
</dbReference>
<dbReference type="Proteomes" id="UP000281547">
    <property type="component" value="Unassembled WGS sequence"/>
</dbReference>
<evidence type="ECO:0000313" key="3">
    <source>
        <dbReference type="EMBL" id="RUT34960.1"/>
    </source>
</evidence>
<protein>
    <submittedName>
        <fullName evidence="3">MaoC family dehydratase</fullName>
    </submittedName>
</protein>
<comment type="caution">
    <text evidence="3">The sequence shown here is derived from an EMBL/GenBank/DDBJ whole genome shotgun (WGS) entry which is preliminary data.</text>
</comment>
<dbReference type="PANTHER" id="PTHR43664:SF1">
    <property type="entry name" value="BETA-METHYLMALYL-COA DEHYDRATASE"/>
    <property type="match status" value="1"/>
</dbReference>
<feature type="domain" description="MaoC-like" evidence="2">
    <location>
        <begin position="23"/>
        <end position="116"/>
    </location>
</feature>
<dbReference type="Gene3D" id="3.10.129.10">
    <property type="entry name" value="Hotdog Thioesterase"/>
    <property type="match status" value="1"/>
</dbReference>
<dbReference type="SUPFAM" id="SSF54637">
    <property type="entry name" value="Thioesterase/thiol ester dehydrase-isomerase"/>
    <property type="match status" value="1"/>
</dbReference>